<gene>
    <name evidence="1" type="ORF">Tci_890536</name>
</gene>
<feature type="non-terminal residue" evidence="1">
    <location>
        <position position="1"/>
    </location>
</feature>
<sequence length="122" mass="14705">IHKEGKKNYYQIIRADGKSKMYMVFNRILKEFDKEDLEDLYNLVKSKYGSTRPVEDLDLLLWGYLKTMFKPHVEDVVWRKQQGYKVLEWNLYDSCEVDFLMMQSVHIYILVEKKYPLTAPTL</sequence>
<dbReference type="EMBL" id="BKCJ011308323">
    <property type="protein sequence ID" value="GFD18567.1"/>
    <property type="molecule type" value="Genomic_DNA"/>
</dbReference>
<accession>A0A699U7Y6</accession>
<comment type="caution">
    <text evidence="1">The sequence shown here is derived from an EMBL/GenBank/DDBJ whole genome shotgun (WGS) entry which is preliminary data.</text>
</comment>
<name>A0A699U7Y6_TANCI</name>
<reference evidence="1" key="1">
    <citation type="journal article" date="2019" name="Sci. Rep.">
        <title>Draft genome of Tanacetum cinerariifolium, the natural source of mosquito coil.</title>
        <authorList>
            <person name="Yamashiro T."/>
            <person name="Shiraishi A."/>
            <person name="Satake H."/>
            <person name="Nakayama K."/>
        </authorList>
    </citation>
    <scope>NUCLEOTIDE SEQUENCE</scope>
</reference>
<proteinExistence type="predicted"/>
<protein>
    <submittedName>
        <fullName evidence="1">Uncharacterized protein</fullName>
    </submittedName>
</protein>
<organism evidence="1">
    <name type="scientific">Tanacetum cinerariifolium</name>
    <name type="common">Dalmatian daisy</name>
    <name type="synonym">Chrysanthemum cinerariifolium</name>
    <dbReference type="NCBI Taxonomy" id="118510"/>
    <lineage>
        <taxon>Eukaryota</taxon>
        <taxon>Viridiplantae</taxon>
        <taxon>Streptophyta</taxon>
        <taxon>Embryophyta</taxon>
        <taxon>Tracheophyta</taxon>
        <taxon>Spermatophyta</taxon>
        <taxon>Magnoliopsida</taxon>
        <taxon>eudicotyledons</taxon>
        <taxon>Gunneridae</taxon>
        <taxon>Pentapetalae</taxon>
        <taxon>asterids</taxon>
        <taxon>campanulids</taxon>
        <taxon>Asterales</taxon>
        <taxon>Asteraceae</taxon>
        <taxon>Asteroideae</taxon>
        <taxon>Anthemideae</taxon>
        <taxon>Anthemidinae</taxon>
        <taxon>Tanacetum</taxon>
    </lineage>
</organism>
<evidence type="ECO:0000313" key="1">
    <source>
        <dbReference type="EMBL" id="GFD18567.1"/>
    </source>
</evidence>
<dbReference type="AlphaFoldDB" id="A0A699U7Y6"/>